<protein>
    <submittedName>
        <fullName evidence="1">Uncharacterized protein</fullName>
    </submittedName>
</protein>
<accession>A0ABX7JSL2</accession>
<dbReference type="Proteomes" id="UP000663249">
    <property type="component" value="Chromosome"/>
</dbReference>
<dbReference type="RefSeq" id="WP_205475794.1">
    <property type="nucleotide sequence ID" value="NZ_CP070506.1"/>
</dbReference>
<organism evidence="1 2">
    <name type="scientific">Pseudomonas hygromyciniae</name>
    <dbReference type="NCBI Taxonomy" id="2812000"/>
    <lineage>
        <taxon>Bacteria</taxon>
        <taxon>Pseudomonadati</taxon>
        <taxon>Pseudomonadota</taxon>
        <taxon>Gammaproteobacteria</taxon>
        <taxon>Pseudomonadales</taxon>
        <taxon>Pseudomonadaceae</taxon>
        <taxon>Pseudomonas</taxon>
    </lineage>
</organism>
<name>A0ABX7JSL2_9PSED</name>
<proteinExistence type="predicted"/>
<sequence length="67" mass="7411">MSNKLTLKEIAEGTGLTIDQVGAYYADCEQRPDGTWAIYFDPKIPEGLLKGLKGFYTFDLPARPSAQ</sequence>
<reference evidence="1 2" key="1">
    <citation type="submission" date="2021-02" db="EMBL/GenBank/DDBJ databases">
        <title>Genomic and phenotypic characterization of Pseudomonas hygromyciniae, a novel bacterial species discovered from a commercially purchased antibiotic vial.</title>
        <authorList>
            <person name="Turner T.L."/>
            <person name="Mitra S.D."/>
            <person name="Kochan T.J."/>
            <person name="Pincus N.B."/>
            <person name="Lebrun-Corbin M."/>
            <person name="Cheung B."/>
            <person name="Gatesy S.W."/>
            <person name="Afzal T."/>
            <person name="Ozer E.A."/>
            <person name="Hauser A.R."/>
        </authorList>
    </citation>
    <scope>NUCLEOTIDE SEQUENCE [LARGE SCALE GENOMIC DNA]</scope>
    <source>
        <strain evidence="1 2">SDM007</strain>
    </source>
</reference>
<keyword evidence="2" id="KW-1185">Reference proteome</keyword>
<evidence type="ECO:0000313" key="1">
    <source>
        <dbReference type="EMBL" id="QSB37763.1"/>
    </source>
</evidence>
<dbReference type="EMBL" id="CP070506">
    <property type="protein sequence ID" value="QSB37763.1"/>
    <property type="molecule type" value="Genomic_DNA"/>
</dbReference>
<evidence type="ECO:0000313" key="2">
    <source>
        <dbReference type="Proteomes" id="UP000663249"/>
    </source>
</evidence>
<gene>
    <name evidence="1" type="ORF">JTY93_15615</name>
</gene>